<comment type="caution">
    <text evidence="3">The sequence shown here is derived from an EMBL/GenBank/DDBJ whole genome shotgun (WGS) entry which is preliminary data.</text>
</comment>
<evidence type="ECO:0000313" key="4">
    <source>
        <dbReference type="Proteomes" id="UP001596414"/>
    </source>
</evidence>
<dbReference type="InterPro" id="IPR055693">
    <property type="entry name" value="DUF7269"/>
</dbReference>
<dbReference type="EMBL" id="JBHSZQ010000001">
    <property type="protein sequence ID" value="MFC7124549.1"/>
    <property type="molecule type" value="Genomic_DNA"/>
</dbReference>
<sequence length="205" mass="21926">MRVRSALFGTLGTLATGFGIGLLFVPDLLRGAGPIDASVSALSGTETTTIGLVAGLLVLVAFGLIARSRSATEGPTPSKSDSRFERAATAPPEDATVSDGELTAAGLDNDLKQAVESGGKQLRDVRSVLRETATSAYAERVDISEQQAAAVIDSGEWTDDKVAARFLGRESFPLWVRVRRWLTPTQERQRRIERTIAAIERVASR</sequence>
<evidence type="ECO:0000256" key="2">
    <source>
        <dbReference type="SAM" id="Phobius"/>
    </source>
</evidence>
<dbReference type="AlphaFoldDB" id="A0ABD5X4M3"/>
<organism evidence="3 4">
    <name type="scientific">Halovenus rubra</name>
    <dbReference type="NCBI Taxonomy" id="869890"/>
    <lineage>
        <taxon>Archaea</taxon>
        <taxon>Methanobacteriati</taxon>
        <taxon>Methanobacteriota</taxon>
        <taxon>Stenosarchaea group</taxon>
        <taxon>Halobacteria</taxon>
        <taxon>Halobacteriales</taxon>
        <taxon>Haloarculaceae</taxon>
        <taxon>Halovenus</taxon>
    </lineage>
</organism>
<proteinExistence type="predicted"/>
<keyword evidence="2" id="KW-0812">Transmembrane</keyword>
<keyword evidence="2" id="KW-0472">Membrane</keyword>
<feature type="transmembrane region" description="Helical" evidence="2">
    <location>
        <begin position="47"/>
        <end position="66"/>
    </location>
</feature>
<protein>
    <submittedName>
        <fullName evidence="3">Uncharacterized protein</fullName>
    </submittedName>
</protein>
<evidence type="ECO:0000313" key="3">
    <source>
        <dbReference type="EMBL" id="MFC7124549.1"/>
    </source>
</evidence>
<keyword evidence="2" id="KW-1133">Transmembrane helix</keyword>
<accession>A0ABD5X4M3</accession>
<dbReference type="Pfam" id="PF23933">
    <property type="entry name" value="DUF7269"/>
    <property type="match status" value="1"/>
</dbReference>
<name>A0ABD5X4M3_9EURY</name>
<feature type="region of interest" description="Disordered" evidence="1">
    <location>
        <begin position="70"/>
        <end position="99"/>
    </location>
</feature>
<evidence type="ECO:0000256" key="1">
    <source>
        <dbReference type="SAM" id="MobiDB-lite"/>
    </source>
</evidence>
<dbReference type="Proteomes" id="UP001596414">
    <property type="component" value="Unassembled WGS sequence"/>
</dbReference>
<gene>
    <name evidence="3" type="ORF">ACFQJ7_00635</name>
</gene>
<reference evidence="3 4" key="1">
    <citation type="journal article" date="2014" name="Int. J. Syst. Evol. Microbiol.">
        <title>Complete genome sequence of Corynebacterium casei LMG S-19264T (=DSM 44701T), isolated from a smear-ripened cheese.</title>
        <authorList>
            <consortium name="US DOE Joint Genome Institute (JGI-PGF)"/>
            <person name="Walter F."/>
            <person name="Albersmeier A."/>
            <person name="Kalinowski J."/>
            <person name="Ruckert C."/>
        </authorList>
    </citation>
    <scope>NUCLEOTIDE SEQUENCE [LARGE SCALE GENOMIC DNA]</scope>
    <source>
        <strain evidence="3 4">CGMCC 4.7215</strain>
    </source>
</reference>
<dbReference type="RefSeq" id="WP_267637738.1">
    <property type="nucleotide sequence ID" value="NZ_JAODIY010000010.1"/>
</dbReference>
<feature type="compositionally biased region" description="Polar residues" evidence="1">
    <location>
        <begin position="70"/>
        <end position="79"/>
    </location>
</feature>